<feature type="transmembrane region" description="Helical" evidence="6">
    <location>
        <begin position="116"/>
        <end position="135"/>
    </location>
</feature>
<feature type="transmembrane region" description="Helical" evidence="6">
    <location>
        <begin position="370"/>
        <end position="388"/>
    </location>
</feature>
<evidence type="ECO:0000256" key="2">
    <source>
        <dbReference type="ARBA" id="ARBA00022475"/>
    </source>
</evidence>
<evidence type="ECO:0000256" key="1">
    <source>
        <dbReference type="ARBA" id="ARBA00004651"/>
    </source>
</evidence>
<feature type="transmembrane region" description="Helical" evidence="6">
    <location>
        <begin position="147"/>
        <end position="171"/>
    </location>
</feature>
<dbReference type="InterPro" id="IPR050833">
    <property type="entry name" value="Poly_Biosynth_Transport"/>
</dbReference>
<dbReference type="EMBL" id="JAWLNX010000023">
    <property type="protein sequence ID" value="MEB3371001.1"/>
    <property type="molecule type" value="Genomic_DNA"/>
</dbReference>
<keyword evidence="2" id="KW-1003">Cell membrane</keyword>
<name>A0ABU6AHM3_9PSEU</name>
<dbReference type="PANTHER" id="PTHR30250:SF26">
    <property type="entry name" value="PSMA PROTEIN"/>
    <property type="match status" value="1"/>
</dbReference>
<feature type="non-terminal residue" evidence="7">
    <location>
        <position position="624"/>
    </location>
</feature>
<feature type="transmembrane region" description="Helical" evidence="6">
    <location>
        <begin position="337"/>
        <end position="358"/>
    </location>
</feature>
<reference evidence="7 8" key="1">
    <citation type="submission" date="2023-10" db="EMBL/GenBank/DDBJ databases">
        <title>Saccharopolyspora sp. nov., isolated from mangrove soil.</title>
        <authorList>
            <person name="Lu Y."/>
            <person name="Liu W."/>
        </authorList>
    </citation>
    <scope>NUCLEOTIDE SEQUENCE [LARGE SCALE GENOMIC DNA]</scope>
    <source>
        <strain evidence="7 8">S2-29</strain>
    </source>
</reference>
<proteinExistence type="predicted"/>
<feature type="transmembrane region" description="Helical" evidence="6">
    <location>
        <begin position="296"/>
        <end position="317"/>
    </location>
</feature>
<evidence type="ECO:0000313" key="7">
    <source>
        <dbReference type="EMBL" id="MEB3371001.1"/>
    </source>
</evidence>
<feature type="transmembrane region" description="Helical" evidence="6">
    <location>
        <begin position="38"/>
        <end position="58"/>
    </location>
</feature>
<feature type="transmembrane region" description="Helical" evidence="6">
    <location>
        <begin position="425"/>
        <end position="445"/>
    </location>
</feature>
<dbReference type="InterPro" id="IPR002797">
    <property type="entry name" value="Polysacc_synth"/>
</dbReference>
<dbReference type="Pfam" id="PF01943">
    <property type="entry name" value="Polysacc_synt"/>
    <property type="match status" value="1"/>
</dbReference>
<evidence type="ECO:0000256" key="3">
    <source>
        <dbReference type="ARBA" id="ARBA00022692"/>
    </source>
</evidence>
<sequence>MARNSAFLFAASAVTAVASLVSVPVLYDQLGERSYGVWALLTGLVAAGALVDMGLGAVQVREVALAAAGGDRRHARAVLALGLVIGAGLGVLAIAITAVCWPVLASMFDLRSVADQARGAVLLMLVGFLLDSMAMPWRAMLEGNQHYGPVGLIAGGTGILGAALVVLAALFGDGLEWLGASVAVTSMVRAALLVTIARRRVPALTPRIRSVGWFDLTTAASYGIRVQASNSGAVVNNQTDRLVLAAFFDLHTVAGFDLGSRLVNPLRMLPSFVLTALFPVATTMAGDGARQRLDRLYLVLTGYLAAFGGIGAAALVVSADPLVRLWLGQPVPAAATTIMVLAPGLAVTMAASAAAIVTRAEGYPGRETRCTVLAALLNVALTLPLMLVVGPHGVPLATTLALSLITAYFFVYFHRSSGRPLAPLLRVLWPPALAAIVAGVFTWLLQPALPDGPGRVAAGLAVLCRGGLTFVVAAIVLAALGFFDMSSRNWLRLGTARPASGVRTADVQEEAQLRNHCEGIRCLLCKQMSGNEPVLEGILRRCLSCGFVWTTENCDDASATDIYNDSYFREGGYRNYFGEDAQRRYEAGRRLRWLLSATRPRSIVEAGSAGGFFLEQARRAGIQV</sequence>
<accession>A0ABU6AHM3</accession>
<evidence type="ECO:0000256" key="4">
    <source>
        <dbReference type="ARBA" id="ARBA00022989"/>
    </source>
</evidence>
<keyword evidence="3 6" id="KW-0812">Transmembrane</keyword>
<protein>
    <submittedName>
        <fullName evidence="7">Lipopolysaccharide biosynthesis protein</fullName>
    </submittedName>
</protein>
<feature type="transmembrane region" description="Helical" evidence="6">
    <location>
        <begin position="78"/>
        <end position="104"/>
    </location>
</feature>
<keyword evidence="5 6" id="KW-0472">Membrane</keyword>
<dbReference type="PANTHER" id="PTHR30250">
    <property type="entry name" value="PST FAMILY PREDICTED COLANIC ACID TRANSPORTER"/>
    <property type="match status" value="1"/>
</dbReference>
<comment type="caution">
    <text evidence="7">The sequence shown here is derived from an EMBL/GenBank/DDBJ whole genome shotgun (WGS) entry which is preliminary data.</text>
</comment>
<organism evidence="7 8">
    <name type="scientific">Saccharopolyspora mangrovi</name>
    <dbReference type="NCBI Taxonomy" id="3082379"/>
    <lineage>
        <taxon>Bacteria</taxon>
        <taxon>Bacillati</taxon>
        <taxon>Actinomycetota</taxon>
        <taxon>Actinomycetes</taxon>
        <taxon>Pseudonocardiales</taxon>
        <taxon>Pseudonocardiaceae</taxon>
        <taxon>Saccharopolyspora</taxon>
    </lineage>
</organism>
<keyword evidence="4 6" id="KW-1133">Transmembrane helix</keyword>
<feature type="transmembrane region" description="Helical" evidence="6">
    <location>
        <begin position="177"/>
        <end position="197"/>
    </location>
</feature>
<evidence type="ECO:0000256" key="5">
    <source>
        <dbReference type="ARBA" id="ARBA00023136"/>
    </source>
</evidence>
<dbReference type="Proteomes" id="UP001327093">
    <property type="component" value="Unassembled WGS sequence"/>
</dbReference>
<feature type="transmembrane region" description="Helical" evidence="6">
    <location>
        <begin position="394"/>
        <end position="413"/>
    </location>
</feature>
<comment type="subcellular location">
    <subcellularLocation>
        <location evidence="1">Cell membrane</location>
        <topology evidence="1">Multi-pass membrane protein</topology>
    </subcellularLocation>
</comment>
<keyword evidence="8" id="KW-1185">Reference proteome</keyword>
<feature type="transmembrane region" description="Helical" evidence="6">
    <location>
        <begin position="457"/>
        <end position="483"/>
    </location>
</feature>
<gene>
    <name evidence="7" type="ORF">R4I43_26710</name>
</gene>
<evidence type="ECO:0000256" key="6">
    <source>
        <dbReference type="SAM" id="Phobius"/>
    </source>
</evidence>
<evidence type="ECO:0000313" key="8">
    <source>
        <dbReference type="Proteomes" id="UP001327093"/>
    </source>
</evidence>